<evidence type="ECO:0000259" key="2">
    <source>
        <dbReference type="PROSITE" id="PS50883"/>
    </source>
</evidence>
<dbReference type="Gene3D" id="3.20.20.450">
    <property type="entry name" value="EAL domain"/>
    <property type="match status" value="1"/>
</dbReference>
<dbReference type="PROSITE" id="PS50883">
    <property type="entry name" value="EAL"/>
    <property type="match status" value="1"/>
</dbReference>
<dbReference type="Gene3D" id="3.30.450.20">
    <property type="entry name" value="PAS domain"/>
    <property type="match status" value="1"/>
</dbReference>
<sequence>MSIVTRVISFLRSPLQSGTIYCGLFICLMAYVGAVVNEYYHKQEAQSADLQLVQYEYQLNSKLDQLGHLIYAIDAFLPATSTQSLFHQVAHSQLSNSELPISLEVYHAITTSDVAQLEKLYQESGSFDFRVQIPELDSPEDSFFTIVNAAPLADYGHTLGESCVTKATFNQTLFDSQTLQTLSWEDGNKWSLILPRPQEFGLQTAIGLSFELSLLLEGLFGQVYQNTQQHLRVLADKRVVFNSDWQDAYRLAELVPKVSRAVDFYGHTLTLQLYTKKQLNPNLLTSRQLIIIGFVFVASICGILVWLQLRALANRNQTINNLVIERTASLDQANQKILRESDKRLQALQQQVVAERKYKSLFVNSREGLFVLNHRGQIIEANPAFKQLLMGEATPIDKLLLEDFILDEEVKVLWQQVVSDKQQHKELDWLARSEQHGTIWLRQSGHWLHHPDAVLYEGRITDITQDKLFNEQLKYKARHDNLTDLLNRLAFLKLVDEARESRGKTFILLYIDLDRFKLINDTLGHLAGDKLLVEFAGRMQLLLGSFADIARLGGDEFAVLFDLENLDRPLEGILEDMLSEIRKPFTYKQHTHSVSGSIGVRTFTTPCTNVKAEKLLHDADIAMYEAKKRGKNAFHIYTRDIACQAARKIEIERALQDINLDQELALNFQPIFCQHGKVLKGFEALLRWQSPNLGFVSPAEFIPIAEECAKITMLGQWVFAKAMSFMKRHSDSAIFMSVNVSPLQLQSPQFMAWLTQQFTHSALQPEQFKIELTESAMMATEDNLIEPLEVLHEQGFGIYIDDFGTGYSSLARLNHLPVDGLKIDRAFIEGIESGEKPRQLIEAICAIAKSFNLVVTAEGIEQPEQLDVLMQLHCQQTQGYYMSRPLNIDDASSLCAQQRLAIVS</sequence>
<dbReference type="Pfam" id="PF00563">
    <property type="entry name" value="EAL"/>
    <property type="match status" value="1"/>
</dbReference>
<gene>
    <name evidence="4" type="ORF">PP2015_179</name>
</gene>
<dbReference type="SMART" id="SM00267">
    <property type="entry name" value="GGDEF"/>
    <property type="match status" value="1"/>
</dbReference>
<dbReference type="InterPro" id="IPR043128">
    <property type="entry name" value="Rev_trsase/Diguanyl_cyclase"/>
</dbReference>
<keyword evidence="5" id="KW-1185">Reference proteome</keyword>
<dbReference type="Proteomes" id="UP000061457">
    <property type="component" value="Chromosome I"/>
</dbReference>
<dbReference type="NCBIfam" id="TIGR00254">
    <property type="entry name" value="GGDEF"/>
    <property type="match status" value="1"/>
</dbReference>
<dbReference type="SMART" id="SM00052">
    <property type="entry name" value="EAL"/>
    <property type="match status" value="1"/>
</dbReference>
<dbReference type="InterPro" id="IPR052155">
    <property type="entry name" value="Biofilm_reg_signaling"/>
</dbReference>
<dbReference type="CDD" id="cd00130">
    <property type="entry name" value="PAS"/>
    <property type="match status" value="1"/>
</dbReference>
<keyword evidence="1" id="KW-0472">Membrane</keyword>
<keyword evidence="1" id="KW-0812">Transmembrane</keyword>
<dbReference type="PATRIC" id="fig|161398.10.peg.184"/>
<reference evidence="4 5" key="1">
    <citation type="submission" date="2015-11" db="EMBL/GenBank/DDBJ databases">
        <authorList>
            <person name="Zhang Y."/>
            <person name="Guo Z."/>
        </authorList>
    </citation>
    <scope>NUCLEOTIDE SEQUENCE [LARGE SCALE GENOMIC DNA]</scope>
    <source>
        <strain evidence="4 5">KCTC 12086</strain>
    </source>
</reference>
<dbReference type="AlphaFoldDB" id="A0A0S2JY29"/>
<dbReference type="InterPro" id="IPR029787">
    <property type="entry name" value="Nucleotide_cyclase"/>
</dbReference>
<dbReference type="InterPro" id="IPR000160">
    <property type="entry name" value="GGDEF_dom"/>
</dbReference>
<dbReference type="SMART" id="SM00091">
    <property type="entry name" value="PAS"/>
    <property type="match status" value="1"/>
</dbReference>
<name>A0A0S2JY29_9GAMM</name>
<dbReference type="CDD" id="cd01949">
    <property type="entry name" value="GGDEF"/>
    <property type="match status" value="1"/>
</dbReference>
<dbReference type="InterPro" id="IPR001633">
    <property type="entry name" value="EAL_dom"/>
</dbReference>
<proteinExistence type="predicted"/>
<keyword evidence="1" id="KW-1133">Transmembrane helix</keyword>
<feature type="transmembrane region" description="Helical" evidence="1">
    <location>
        <begin position="18"/>
        <end position="36"/>
    </location>
</feature>
<dbReference type="PROSITE" id="PS50887">
    <property type="entry name" value="GGDEF"/>
    <property type="match status" value="1"/>
</dbReference>
<protein>
    <submittedName>
        <fullName evidence="4">PAS/PAC sensor-containing diguanylate cyclase/phosphodiesterase</fullName>
    </submittedName>
</protein>
<evidence type="ECO:0000313" key="5">
    <source>
        <dbReference type="Proteomes" id="UP000061457"/>
    </source>
</evidence>
<accession>A0A0S2JY29</accession>
<feature type="transmembrane region" description="Helical" evidence="1">
    <location>
        <begin position="289"/>
        <end position="309"/>
    </location>
</feature>
<feature type="domain" description="EAL" evidence="2">
    <location>
        <begin position="648"/>
        <end position="899"/>
    </location>
</feature>
<feature type="domain" description="GGDEF" evidence="3">
    <location>
        <begin position="504"/>
        <end position="639"/>
    </location>
</feature>
<evidence type="ECO:0000256" key="1">
    <source>
        <dbReference type="SAM" id="Phobius"/>
    </source>
</evidence>
<dbReference type="SUPFAM" id="SSF141868">
    <property type="entry name" value="EAL domain-like"/>
    <property type="match status" value="1"/>
</dbReference>
<dbReference type="PANTHER" id="PTHR44757:SF2">
    <property type="entry name" value="BIOFILM ARCHITECTURE MAINTENANCE PROTEIN MBAA"/>
    <property type="match status" value="1"/>
</dbReference>
<dbReference type="STRING" id="161398.PP2015_179"/>
<evidence type="ECO:0000313" key="4">
    <source>
        <dbReference type="EMBL" id="ALO40707.1"/>
    </source>
</evidence>
<dbReference type="Gene3D" id="3.30.70.270">
    <property type="match status" value="1"/>
</dbReference>
<dbReference type="InterPro" id="IPR035965">
    <property type="entry name" value="PAS-like_dom_sf"/>
</dbReference>
<dbReference type="OrthoDB" id="5734556at2"/>
<dbReference type="SUPFAM" id="SSF55785">
    <property type="entry name" value="PYP-like sensor domain (PAS domain)"/>
    <property type="match status" value="1"/>
</dbReference>
<dbReference type="EMBL" id="CP013187">
    <property type="protein sequence ID" value="ALO40707.1"/>
    <property type="molecule type" value="Genomic_DNA"/>
</dbReference>
<dbReference type="Pfam" id="PF13188">
    <property type="entry name" value="PAS_8"/>
    <property type="match status" value="1"/>
</dbReference>
<dbReference type="CDD" id="cd01948">
    <property type="entry name" value="EAL"/>
    <property type="match status" value="1"/>
</dbReference>
<dbReference type="InterPro" id="IPR000014">
    <property type="entry name" value="PAS"/>
</dbReference>
<dbReference type="PANTHER" id="PTHR44757">
    <property type="entry name" value="DIGUANYLATE CYCLASE DGCP"/>
    <property type="match status" value="1"/>
</dbReference>
<evidence type="ECO:0000259" key="3">
    <source>
        <dbReference type="PROSITE" id="PS50887"/>
    </source>
</evidence>
<dbReference type="KEGG" id="pphe:PP2015_179"/>
<dbReference type="Pfam" id="PF00990">
    <property type="entry name" value="GGDEF"/>
    <property type="match status" value="1"/>
</dbReference>
<organism evidence="4 5">
    <name type="scientific">Pseudoalteromonas phenolica</name>
    <dbReference type="NCBI Taxonomy" id="161398"/>
    <lineage>
        <taxon>Bacteria</taxon>
        <taxon>Pseudomonadati</taxon>
        <taxon>Pseudomonadota</taxon>
        <taxon>Gammaproteobacteria</taxon>
        <taxon>Alteromonadales</taxon>
        <taxon>Pseudoalteromonadaceae</taxon>
        <taxon>Pseudoalteromonas</taxon>
    </lineage>
</organism>
<dbReference type="InterPro" id="IPR035919">
    <property type="entry name" value="EAL_sf"/>
</dbReference>
<dbReference type="SUPFAM" id="SSF55073">
    <property type="entry name" value="Nucleotide cyclase"/>
    <property type="match status" value="1"/>
</dbReference>